<dbReference type="PROSITE" id="PS00372">
    <property type="entry name" value="PTS_EIIA_TYPE_2_HIS"/>
    <property type="match status" value="1"/>
</dbReference>
<evidence type="ECO:0000256" key="5">
    <source>
        <dbReference type="ARBA" id="ARBA00022679"/>
    </source>
</evidence>
<evidence type="ECO:0000256" key="1">
    <source>
        <dbReference type="ARBA" id="ARBA00004496"/>
    </source>
</evidence>
<name>A0A1V6CDX5_UNCT6</name>
<organism evidence="8">
    <name type="scientific">candidate division TA06 bacterium ADurb.Bin131</name>
    <dbReference type="NCBI Taxonomy" id="1852827"/>
    <lineage>
        <taxon>Bacteria</taxon>
        <taxon>Bacteria division TA06</taxon>
    </lineage>
</organism>
<reference evidence="8" key="1">
    <citation type="submission" date="2017-02" db="EMBL/GenBank/DDBJ databases">
        <title>Delving into the versatile metabolic prowess of the omnipresent phylum Bacteroidetes.</title>
        <authorList>
            <person name="Nobu M.K."/>
            <person name="Mei R."/>
            <person name="Narihiro T."/>
            <person name="Kuroda K."/>
            <person name="Liu W.-T."/>
        </authorList>
    </citation>
    <scope>NUCLEOTIDE SEQUENCE</scope>
    <source>
        <strain evidence="8">ADurb.Bin131</strain>
    </source>
</reference>
<dbReference type="CDD" id="cd00211">
    <property type="entry name" value="PTS_IIA_fru"/>
    <property type="match status" value="1"/>
</dbReference>
<evidence type="ECO:0000256" key="6">
    <source>
        <dbReference type="ARBA" id="ARBA00022683"/>
    </source>
</evidence>
<dbReference type="FunFam" id="3.40.930.10:FF:000009">
    <property type="entry name" value="PTS system, fructose specific IIABC component"/>
    <property type="match status" value="1"/>
</dbReference>
<keyword evidence="6" id="KW-0598">Phosphotransferase system</keyword>
<evidence type="ECO:0000256" key="2">
    <source>
        <dbReference type="ARBA" id="ARBA00022448"/>
    </source>
</evidence>
<dbReference type="AlphaFoldDB" id="A0A1V6CDX5"/>
<keyword evidence="3" id="KW-0597">Phosphoprotein</keyword>
<comment type="subcellular location">
    <subcellularLocation>
        <location evidence="1">Cytoplasm</location>
    </subcellularLocation>
</comment>
<dbReference type="PROSITE" id="PS51094">
    <property type="entry name" value="PTS_EIIA_TYPE_2"/>
    <property type="match status" value="1"/>
</dbReference>
<dbReference type="InterPro" id="IPR051541">
    <property type="entry name" value="PTS_SugarTrans_NitroReg"/>
</dbReference>
<gene>
    <name evidence="8" type="primary">fruA</name>
    <name evidence="8" type="ORF">BWX89_00226</name>
</gene>
<feature type="domain" description="PTS EIIA type-2" evidence="7">
    <location>
        <begin position="5"/>
        <end position="149"/>
    </location>
</feature>
<dbReference type="EMBL" id="MWDQ01000025">
    <property type="protein sequence ID" value="OQB74994.1"/>
    <property type="molecule type" value="Genomic_DNA"/>
</dbReference>
<protein>
    <submittedName>
        <fullName evidence="8">PTS system fructose-specific EIIABC component</fullName>
    </submittedName>
</protein>
<dbReference type="Proteomes" id="UP000485562">
    <property type="component" value="Unassembled WGS sequence"/>
</dbReference>
<dbReference type="GO" id="GO:0009401">
    <property type="term" value="P:phosphoenolpyruvate-dependent sugar phosphotransferase system"/>
    <property type="evidence" value="ECO:0007669"/>
    <property type="project" value="UniProtKB-KW"/>
</dbReference>
<proteinExistence type="predicted"/>
<dbReference type="GO" id="GO:0008982">
    <property type="term" value="F:protein-N(PI)-phosphohistidine-sugar phosphotransferase activity"/>
    <property type="evidence" value="ECO:0007669"/>
    <property type="project" value="InterPro"/>
</dbReference>
<dbReference type="PANTHER" id="PTHR47738:SF2">
    <property type="entry name" value="PTS SYSTEM FRUCTOSE-LIKE EIIA COMPONENT"/>
    <property type="match status" value="1"/>
</dbReference>
<dbReference type="PANTHER" id="PTHR47738">
    <property type="entry name" value="PTS SYSTEM FRUCTOSE-LIKE EIIA COMPONENT-RELATED"/>
    <property type="match status" value="1"/>
</dbReference>
<dbReference type="NCBIfam" id="TIGR00848">
    <property type="entry name" value="fruA"/>
    <property type="match status" value="1"/>
</dbReference>
<sequence>MKISEFISEKEIIIGMKATEKQAALDELLQVLEKNNLIQDRKQVLDILLEREKLGSTGIGQGIAVPHAKTDQVKNLVCALGTSEKGINFDSLDGEPVYIIFLVLAPSGATGIHLKALAKIARLLKDKVFRNYLRMSKTPEEAYQIIKEDEDRLNNIG</sequence>
<dbReference type="Pfam" id="PF00359">
    <property type="entry name" value="PTS_EIIA_2"/>
    <property type="match status" value="1"/>
</dbReference>
<evidence type="ECO:0000256" key="4">
    <source>
        <dbReference type="ARBA" id="ARBA00022597"/>
    </source>
</evidence>
<keyword evidence="2" id="KW-0813">Transport</keyword>
<evidence type="ECO:0000313" key="8">
    <source>
        <dbReference type="EMBL" id="OQB74994.1"/>
    </source>
</evidence>
<dbReference type="SUPFAM" id="SSF55804">
    <property type="entry name" value="Phoshotransferase/anion transport protein"/>
    <property type="match status" value="1"/>
</dbReference>
<keyword evidence="5" id="KW-0808">Transferase</keyword>
<dbReference type="InterPro" id="IPR004715">
    <property type="entry name" value="PTS_IIA_fruc"/>
</dbReference>
<dbReference type="InterPro" id="IPR016152">
    <property type="entry name" value="PTrfase/Anion_transptr"/>
</dbReference>
<keyword evidence="4" id="KW-0762">Sugar transport</keyword>
<evidence type="ECO:0000256" key="3">
    <source>
        <dbReference type="ARBA" id="ARBA00022553"/>
    </source>
</evidence>
<dbReference type="Gene3D" id="3.40.930.10">
    <property type="entry name" value="Mannitol-specific EII, Chain A"/>
    <property type="match status" value="1"/>
</dbReference>
<comment type="caution">
    <text evidence="8">The sequence shown here is derived from an EMBL/GenBank/DDBJ whole genome shotgun (WGS) entry which is preliminary data.</text>
</comment>
<dbReference type="GO" id="GO:0005737">
    <property type="term" value="C:cytoplasm"/>
    <property type="evidence" value="ECO:0007669"/>
    <property type="project" value="UniProtKB-SubCell"/>
</dbReference>
<dbReference type="GO" id="GO:0016020">
    <property type="term" value="C:membrane"/>
    <property type="evidence" value="ECO:0007669"/>
    <property type="project" value="InterPro"/>
</dbReference>
<dbReference type="InterPro" id="IPR002178">
    <property type="entry name" value="PTS_EIIA_type-2_dom"/>
</dbReference>
<evidence type="ECO:0000259" key="7">
    <source>
        <dbReference type="PROSITE" id="PS51094"/>
    </source>
</evidence>
<accession>A0A1V6CDX5</accession>